<protein>
    <submittedName>
        <fullName evidence="1">Uncharacterized protein</fullName>
    </submittedName>
</protein>
<sequence>MPEPKTTVFDPASMPFLDDPVLYVWSADEGNGHAACGVAHASASARRALLDALTTMPTSGTGCIRTARLDVSASPYPSYVYGRVLLRAWRDNGTGSIVLHSP</sequence>
<dbReference type="Proteomes" id="UP000634476">
    <property type="component" value="Unassembled WGS sequence"/>
</dbReference>
<dbReference type="EMBL" id="BOOK01000031">
    <property type="protein sequence ID" value="GII02297.1"/>
    <property type="molecule type" value="Genomic_DNA"/>
</dbReference>
<comment type="caution">
    <text evidence="1">The sequence shown here is derived from an EMBL/GenBank/DDBJ whole genome shotgun (WGS) entry which is preliminary data.</text>
</comment>
<name>A0A8J3SXJ8_9ACTN</name>
<accession>A0A8J3SXJ8</accession>
<reference evidence="1" key="1">
    <citation type="submission" date="2021-01" db="EMBL/GenBank/DDBJ databases">
        <title>Whole genome shotgun sequence of Planobispora takensis NBRC 109077.</title>
        <authorList>
            <person name="Komaki H."/>
            <person name="Tamura T."/>
        </authorList>
    </citation>
    <scope>NUCLEOTIDE SEQUENCE</scope>
    <source>
        <strain evidence="1">NBRC 109077</strain>
    </source>
</reference>
<dbReference type="AlphaFoldDB" id="A0A8J3SXJ8"/>
<keyword evidence="2" id="KW-1185">Reference proteome</keyword>
<proteinExistence type="predicted"/>
<gene>
    <name evidence="1" type="ORF">Pta02_43050</name>
</gene>
<evidence type="ECO:0000313" key="2">
    <source>
        <dbReference type="Proteomes" id="UP000634476"/>
    </source>
</evidence>
<organism evidence="1 2">
    <name type="scientific">Planobispora takensis</name>
    <dbReference type="NCBI Taxonomy" id="1367882"/>
    <lineage>
        <taxon>Bacteria</taxon>
        <taxon>Bacillati</taxon>
        <taxon>Actinomycetota</taxon>
        <taxon>Actinomycetes</taxon>
        <taxon>Streptosporangiales</taxon>
        <taxon>Streptosporangiaceae</taxon>
        <taxon>Planobispora</taxon>
    </lineage>
</organism>
<evidence type="ECO:0000313" key="1">
    <source>
        <dbReference type="EMBL" id="GII02297.1"/>
    </source>
</evidence>